<feature type="chain" id="PRO_5031438192" evidence="2">
    <location>
        <begin position="26"/>
        <end position="162"/>
    </location>
</feature>
<keyword evidence="2" id="KW-0732">Signal</keyword>
<evidence type="ECO:0000313" key="3">
    <source>
        <dbReference type="EMBL" id="NYD43277.1"/>
    </source>
</evidence>
<protein>
    <submittedName>
        <fullName evidence="3">Pyruvate/2-oxoglutarate dehydrogenase complex dihydrolipoamide acyltransferase (E2) component</fullName>
    </submittedName>
</protein>
<dbReference type="RefSeq" id="WP_179664815.1">
    <property type="nucleotide sequence ID" value="NZ_JACCBG010000001.1"/>
</dbReference>
<gene>
    <name evidence="3" type="ORF">BJZ21_003360</name>
</gene>
<sequence length="162" mass="15948">MRRISAWILALAVVAGAAGSAVAYAHTSPGLPPDAGTPAAATSAVRQQPDRAPRPARPVTKVRWAPCPRHAHLEHGVCVVDVVHTVVLPAPPSPRAAPAAPATSTTAAAATAGTATASRGARATAATAARPGEDGEDGEPGERGGEHAGGEDGPAGHAGHDD</sequence>
<dbReference type="AlphaFoldDB" id="A0A7Y9E944"/>
<keyword evidence="3" id="KW-0808">Transferase</keyword>
<evidence type="ECO:0000256" key="2">
    <source>
        <dbReference type="SAM" id="SignalP"/>
    </source>
</evidence>
<dbReference type="EMBL" id="JACCBG010000001">
    <property type="protein sequence ID" value="NYD43277.1"/>
    <property type="molecule type" value="Genomic_DNA"/>
</dbReference>
<accession>A0A7Y9E944</accession>
<comment type="caution">
    <text evidence="3">The sequence shown here is derived from an EMBL/GenBank/DDBJ whole genome shotgun (WGS) entry which is preliminary data.</text>
</comment>
<dbReference type="GO" id="GO:0016746">
    <property type="term" value="F:acyltransferase activity"/>
    <property type="evidence" value="ECO:0007669"/>
    <property type="project" value="UniProtKB-KW"/>
</dbReference>
<feature type="compositionally biased region" description="Basic and acidic residues" evidence="1">
    <location>
        <begin position="140"/>
        <end position="150"/>
    </location>
</feature>
<reference evidence="3 4" key="1">
    <citation type="submission" date="2020-07" db="EMBL/GenBank/DDBJ databases">
        <title>Sequencing the genomes of 1000 actinobacteria strains.</title>
        <authorList>
            <person name="Klenk H.-P."/>
        </authorList>
    </citation>
    <scope>NUCLEOTIDE SEQUENCE [LARGE SCALE GENOMIC DNA]</scope>
    <source>
        <strain evidence="3 4">DSM 21350</strain>
    </source>
</reference>
<name>A0A7Y9E944_9ACTN</name>
<evidence type="ECO:0000256" key="1">
    <source>
        <dbReference type="SAM" id="MobiDB-lite"/>
    </source>
</evidence>
<keyword evidence="3" id="KW-0012">Acyltransferase</keyword>
<keyword evidence="4" id="KW-1185">Reference proteome</keyword>
<organism evidence="3 4">
    <name type="scientific">Nocardioides panaciterrulae</name>
    <dbReference type="NCBI Taxonomy" id="661492"/>
    <lineage>
        <taxon>Bacteria</taxon>
        <taxon>Bacillati</taxon>
        <taxon>Actinomycetota</taxon>
        <taxon>Actinomycetes</taxon>
        <taxon>Propionibacteriales</taxon>
        <taxon>Nocardioidaceae</taxon>
        <taxon>Nocardioides</taxon>
    </lineage>
</organism>
<feature type="region of interest" description="Disordered" evidence="1">
    <location>
        <begin position="30"/>
        <end position="60"/>
    </location>
</feature>
<feature type="region of interest" description="Disordered" evidence="1">
    <location>
        <begin position="91"/>
        <end position="162"/>
    </location>
</feature>
<feature type="signal peptide" evidence="2">
    <location>
        <begin position="1"/>
        <end position="25"/>
    </location>
</feature>
<evidence type="ECO:0000313" key="4">
    <source>
        <dbReference type="Proteomes" id="UP000535511"/>
    </source>
</evidence>
<feature type="compositionally biased region" description="Low complexity" evidence="1">
    <location>
        <begin position="96"/>
        <end position="130"/>
    </location>
</feature>
<dbReference type="Proteomes" id="UP000535511">
    <property type="component" value="Unassembled WGS sequence"/>
</dbReference>
<keyword evidence="3" id="KW-0670">Pyruvate</keyword>
<proteinExistence type="predicted"/>